<dbReference type="AlphaFoldDB" id="A0A6A7AMT3"/>
<evidence type="ECO:0000313" key="2">
    <source>
        <dbReference type="EMBL" id="KAF2844506.1"/>
    </source>
</evidence>
<evidence type="ECO:0000313" key="3">
    <source>
        <dbReference type="Proteomes" id="UP000799423"/>
    </source>
</evidence>
<feature type="compositionally biased region" description="Basic and acidic residues" evidence="1">
    <location>
        <begin position="160"/>
        <end position="177"/>
    </location>
</feature>
<gene>
    <name evidence="2" type="ORF">T440DRAFT_473324</name>
</gene>
<feature type="region of interest" description="Disordered" evidence="1">
    <location>
        <begin position="141"/>
        <end position="177"/>
    </location>
</feature>
<organism evidence="2 3">
    <name type="scientific">Plenodomus tracheiphilus IPT5</name>
    <dbReference type="NCBI Taxonomy" id="1408161"/>
    <lineage>
        <taxon>Eukaryota</taxon>
        <taxon>Fungi</taxon>
        <taxon>Dikarya</taxon>
        <taxon>Ascomycota</taxon>
        <taxon>Pezizomycotina</taxon>
        <taxon>Dothideomycetes</taxon>
        <taxon>Pleosporomycetidae</taxon>
        <taxon>Pleosporales</taxon>
        <taxon>Pleosporineae</taxon>
        <taxon>Leptosphaeriaceae</taxon>
        <taxon>Plenodomus</taxon>
    </lineage>
</organism>
<dbReference type="EMBL" id="MU006375">
    <property type="protein sequence ID" value="KAF2844506.1"/>
    <property type="molecule type" value="Genomic_DNA"/>
</dbReference>
<evidence type="ECO:0000256" key="1">
    <source>
        <dbReference type="SAM" id="MobiDB-lite"/>
    </source>
</evidence>
<proteinExistence type="predicted"/>
<reference evidence="2" key="1">
    <citation type="submission" date="2020-01" db="EMBL/GenBank/DDBJ databases">
        <authorList>
            <consortium name="DOE Joint Genome Institute"/>
            <person name="Haridas S."/>
            <person name="Albert R."/>
            <person name="Binder M."/>
            <person name="Bloem J."/>
            <person name="Labutti K."/>
            <person name="Salamov A."/>
            <person name="Andreopoulos B."/>
            <person name="Baker S.E."/>
            <person name="Barry K."/>
            <person name="Bills G."/>
            <person name="Bluhm B.H."/>
            <person name="Cannon C."/>
            <person name="Castanera R."/>
            <person name="Culley D.E."/>
            <person name="Daum C."/>
            <person name="Ezra D."/>
            <person name="Gonzalez J.B."/>
            <person name="Henrissat B."/>
            <person name="Kuo A."/>
            <person name="Liang C."/>
            <person name="Lipzen A."/>
            <person name="Lutzoni F."/>
            <person name="Magnuson J."/>
            <person name="Mondo S."/>
            <person name="Nolan M."/>
            <person name="Ohm R."/>
            <person name="Pangilinan J."/>
            <person name="Park H.-J."/>
            <person name="Ramirez L."/>
            <person name="Alfaro M."/>
            <person name="Sun H."/>
            <person name="Tritt A."/>
            <person name="Yoshinaga Y."/>
            <person name="Zwiers L.-H."/>
            <person name="Turgeon B.G."/>
            <person name="Goodwin S.B."/>
            <person name="Spatafora J.W."/>
            <person name="Crous P.W."/>
            <person name="Grigoriev I.V."/>
        </authorList>
    </citation>
    <scope>NUCLEOTIDE SEQUENCE</scope>
    <source>
        <strain evidence="2">IPT5</strain>
    </source>
</reference>
<accession>A0A6A7AMT3</accession>
<sequence>MLDASTSSHQASACGTSDHTTEAILPVFQANEAIDEEDKIFCCSIRWADFKSCFTRQGNGQVNNVTQQLSISWTETTTSTTTAANTNNKPTFGTVTEVQSPSLVTEGFNPGCGYRSLKRCATMIKRTLLRCMHLHERDTGLSSAHASAPEDPISETQSWLHEKEEETPRMEVEETRKATSWIVGRSLHFQTSRGVTVTYKSGGAPQSYNILRTTFSVHQAP</sequence>
<protein>
    <submittedName>
        <fullName evidence="2">Uncharacterized protein</fullName>
    </submittedName>
</protein>
<keyword evidence="3" id="KW-1185">Reference proteome</keyword>
<dbReference type="Proteomes" id="UP000799423">
    <property type="component" value="Unassembled WGS sequence"/>
</dbReference>
<name>A0A6A7AMT3_9PLEO</name>